<dbReference type="GO" id="GO:0006508">
    <property type="term" value="P:proteolysis"/>
    <property type="evidence" value="ECO:0007669"/>
    <property type="project" value="UniProtKB-KW"/>
</dbReference>
<dbReference type="Gene3D" id="3.40.630.20">
    <property type="entry name" value="Peptidase C15, pyroglutamyl peptidase I-like"/>
    <property type="match status" value="1"/>
</dbReference>
<dbReference type="PRINTS" id="PR00706">
    <property type="entry name" value="PYROGLUPTASE"/>
</dbReference>
<evidence type="ECO:0000256" key="1">
    <source>
        <dbReference type="ARBA" id="ARBA00001770"/>
    </source>
</evidence>
<keyword evidence="8" id="KW-0788">Thiol protease</keyword>
<comment type="catalytic activity">
    <reaction evidence="1 9">
        <text>Release of an N-terminal pyroglutamyl group from a polypeptide, the second amino acid generally not being Pro.</text>
        <dbReference type="EC" id="3.4.19.3"/>
    </reaction>
</comment>
<evidence type="ECO:0000256" key="9">
    <source>
        <dbReference type="PROSITE-ProRule" id="PRU10076"/>
    </source>
</evidence>
<comment type="subcellular location">
    <subcellularLocation>
        <location evidence="3">Cytoplasm</location>
    </subcellularLocation>
</comment>
<feature type="active site" evidence="9">
    <location>
        <position position="39"/>
    </location>
</feature>
<dbReference type="InterPro" id="IPR016125">
    <property type="entry name" value="Peptidase_C15-like"/>
</dbReference>
<keyword evidence="6" id="KW-0645">Protease</keyword>
<dbReference type="MEROPS" id="C15.001"/>
<evidence type="ECO:0000256" key="6">
    <source>
        <dbReference type="ARBA" id="ARBA00022670"/>
    </source>
</evidence>
<dbReference type="PROSITE" id="PS01333">
    <property type="entry name" value="PYRASE_GLU"/>
    <property type="match status" value="1"/>
</dbReference>
<evidence type="ECO:0000256" key="5">
    <source>
        <dbReference type="ARBA" id="ARBA00022490"/>
    </source>
</evidence>
<dbReference type="SUPFAM" id="SSF53182">
    <property type="entry name" value="Pyrrolidone carboxyl peptidase (pyroglutamate aminopeptidase)"/>
    <property type="match status" value="1"/>
</dbReference>
<evidence type="ECO:0000256" key="3">
    <source>
        <dbReference type="ARBA" id="ARBA00004496"/>
    </source>
</evidence>
<protein>
    <recommendedName>
        <fullName evidence="9">Pyroglutamyl-peptidase I</fullName>
        <ecNumber evidence="9">3.4.19.3</ecNumber>
    </recommendedName>
</protein>
<evidence type="ECO:0000256" key="4">
    <source>
        <dbReference type="ARBA" id="ARBA00006641"/>
    </source>
</evidence>
<evidence type="ECO:0000256" key="7">
    <source>
        <dbReference type="ARBA" id="ARBA00022801"/>
    </source>
</evidence>
<dbReference type="InterPro" id="IPR000816">
    <property type="entry name" value="Peptidase_C15"/>
</dbReference>
<name>Q8DN81_STRR6</name>
<organism evidence="11 12">
    <name type="scientific">Streptococcus pneumoniae (strain ATCC BAA-255 / R6)</name>
    <dbReference type="NCBI Taxonomy" id="171101"/>
    <lineage>
        <taxon>Bacteria</taxon>
        <taxon>Bacillati</taxon>
        <taxon>Bacillota</taxon>
        <taxon>Bacilli</taxon>
        <taxon>Lactobacillales</taxon>
        <taxon>Streptococcaceae</taxon>
        <taxon>Streptococcus</taxon>
    </lineage>
</organism>
<dbReference type="AlphaFoldDB" id="Q8DN81"/>
<evidence type="ECO:0000256" key="10">
    <source>
        <dbReference type="SAM" id="MobiDB-lite"/>
    </source>
</evidence>
<dbReference type="Pfam" id="PF01470">
    <property type="entry name" value="Peptidase_C15"/>
    <property type="match status" value="1"/>
</dbReference>
<dbReference type="KEGG" id="spr:spr1872"/>
<dbReference type="EC" id="3.4.19.3" evidence="9"/>
<dbReference type="EMBL" id="AE007317">
    <property type="protein sequence ID" value="AAL00674.1"/>
    <property type="molecule type" value="Genomic_DNA"/>
</dbReference>
<evidence type="ECO:0000313" key="12">
    <source>
        <dbReference type="Proteomes" id="UP000000586"/>
    </source>
</evidence>
<feature type="region of interest" description="Disordered" evidence="10">
    <location>
        <begin position="45"/>
        <end position="65"/>
    </location>
</feature>
<reference evidence="11 12" key="1">
    <citation type="journal article" date="2001" name="J. Bacteriol.">
        <title>Genome of the bacterium Streptococcus pneumoniae strain R6.</title>
        <authorList>
            <person name="Hoskins J.A."/>
            <person name="Alborn W.Jr."/>
            <person name="Arnold J."/>
            <person name="Blaszczak L."/>
            <person name="Burgett S."/>
            <person name="DeHoff B.S."/>
            <person name="Estrem S."/>
            <person name="Fritz L."/>
            <person name="Fu D.-J."/>
            <person name="Fuller W."/>
            <person name="Geringer C."/>
            <person name="Gilmour R."/>
            <person name="Glass J.S."/>
            <person name="Khoja H."/>
            <person name="Kraft A."/>
            <person name="LaGace R."/>
            <person name="LeBlanc D.J."/>
            <person name="Lee L.N."/>
            <person name="Lefkowitz E.J."/>
            <person name="Lu J."/>
            <person name="Matsushima P."/>
            <person name="McAhren S."/>
            <person name="McHenney M."/>
            <person name="McLeaster K."/>
            <person name="Mundy C."/>
            <person name="Nicas T.I."/>
            <person name="Norris F.H."/>
            <person name="O'Gara M."/>
            <person name="Peery R."/>
            <person name="Robertson G.T."/>
            <person name="Rockey P."/>
            <person name="Sun P.-M."/>
            <person name="Winkler M.E."/>
            <person name="Yang Y."/>
            <person name="Young-Bellido M."/>
            <person name="Zhao G."/>
            <person name="Zook C."/>
            <person name="Baltz R.H."/>
            <person name="Jaskunas S.Richard."/>
            <person name="Rosteck P.R.Jr."/>
            <person name="Skatrud P.L."/>
            <person name="Glass J.I."/>
        </authorList>
    </citation>
    <scope>NUCLEOTIDE SEQUENCE [LARGE SCALE GENOMIC DNA]</scope>
    <source>
        <strain evidence="12">ATCC BAA-255 / R6</strain>
    </source>
</reference>
<proteinExistence type="inferred from homology"/>
<comment type="similarity">
    <text evidence="4">Belongs to the peptidase C15 family.</text>
</comment>
<dbReference type="Proteomes" id="UP000000586">
    <property type="component" value="Chromosome"/>
</dbReference>
<dbReference type="eggNOG" id="COG2039">
    <property type="taxonomic scope" value="Bacteria"/>
</dbReference>
<keyword evidence="12" id="KW-1185">Reference proteome</keyword>
<evidence type="ECO:0000256" key="8">
    <source>
        <dbReference type="ARBA" id="ARBA00022807"/>
    </source>
</evidence>
<dbReference type="PIR" id="E98105">
    <property type="entry name" value="E98105"/>
</dbReference>
<dbReference type="GO" id="GO:0016920">
    <property type="term" value="F:pyroglutamyl-peptidase activity"/>
    <property type="evidence" value="ECO:0007669"/>
    <property type="project" value="UniProtKB-EC"/>
</dbReference>
<dbReference type="InterPro" id="IPR036440">
    <property type="entry name" value="Peptidase_C15-like_sf"/>
</dbReference>
<gene>
    <name evidence="11" type="ordered locus">spr1872</name>
</gene>
<evidence type="ECO:0000256" key="2">
    <source>
        <dbReference type="ARBA" id="ARBA00002280"/>
    </source>
</evidence>
<dbReference type="GO" id="GO:0005829">
    <property type="term" value="C:cytosol"/>
    <property type="evidence" value="ECO:0007669"/>
    <property type="project" value="InterPro"/>
</dbReference>
<evidence type="ECO:0000313" key="11">
    <source>
        <dbReference type="EMBL" id="AAL00674.1"/>
    </source>
</evidence>
<sequence>MPTVFHKSAQVLEEEMNRYQPDFVLCIGQAGGRTSLTPERVAINQDDARISDNEDNQPIDRPIRPDGASAYFSSLPIKAMVQAIKKRAYRPLFPIRQGLLSAAI</sequence>
<dbReference type="InterPro" id="IPR033693">
    <property type="entry name" value="PGPEP1_Glu_AS"/>
</dbReference>
<dbReference type="STRING" id="171101.spr1872"/>
<accession>Q8DN81</accession>
<dbReference type="HOGENOM" id="CLU_2453394_0_0_9"/>
<keyword evidence="7 11" id="KW-0378">Hydrolase</keyword>
<keyword evidence="5" id="KW-0963">Cytoplasm</keyword>
<comment type="function">
    <text evidence="2">Removes 5-oxoproline from various penultimate amino acid residues except L-proline.</text>
</comment>